<accession>A0ABY3VEJ7</accession>
<sequence>MTAKPETLGQATEWERTKSRYLGHGLCQRCAAQAAWAHQNRGDSWTTIHPPCESCAQVVAKLPHSTPSPKWRKSLRCRAGASLQAAA</sequence>
<evidence type="ECO:0000313" key="2">
    <source>
        <dbReference type="Proteomes" id="UP001055336"/>
    </source>
</evidence>
<keyword evidence="2" id="KW-1185">Reference proteome</keyword>
<organism evidence="1 2">
    <name type="scientific">Mycobacterium paraterrae</name>
    <dbReference type="NCBI Taxonomy" id="577492"/>
    <lineage>
        <taxon>Bacteria</taxon>
        <taxon>Bacillati</taxon>
        <taxon>Actinomycetota</taxon>
        <taxon>Actinomycetes</taxon>
        <taxon>Mycobacteriales</taxon>
        <taxon>Mycobacteriaceae</taxon>
        <taxon>Mycobacterium</taxon>
    </lineage>
</organism>
<gene>
    <name evidence="1" type="ORF">MKK62_14295</name>
</gene>
<evidence type="ECO:0000313" key="1">
    <source>
        <dbReference type="EMBL" id="UMB67677.1"/>
    </source>
</evidence>
<proteinExistence type="predicted"/>
<protein>
    <submittedName>
        <fullName evidence="1">Uncharacterized protein</fullName>
    </submittedName>
</protein>
<dbReference type="EMBL" id="CP092488">
    <property type="protein sequence ID" value="UMB67677.1"/>
    <property type="molecule type" value="Genomic_DNA"/>
</dbReference>
<reference evidence="1" key="1">
    <citation type="submission" date="2022-08" db="EMBL/GenBank/DDBJ databases">
        <title>Whole genome sequencing of non-tuberculosis mycobacteria type-strains.</title>
        <authorList>
            <person name="Igarashi Y."/>
            <person name="Osugi A."/>
            <person name="Mitarai S."/>
        </authorList>
    </citation>
    <scope>NUCLEOTIDE SEQUENCE</scope>
    <source>
        <strain evidence="1">DSM 45127</strain>
    </source>
</reference>
<dbReference type="RefSeq" id="WP_240258138.1">
    <property type="nucleotide sequence ID" value="NZ_CP092488.2"/>
</dbReference>
<dbReference type="Proteomes" id="UP001055336">
    <property type="component" value="Chromosome"/>
</dbReference>
<name>A0ABY3VEJ7_9MYCO</name>